<dbReference type="Proteomes" id="UP001301731">
    <property type="component" value="Chromosome"/>
</dbReference>
<protein>
    <recommendedName>
        <fullName evidence="4">Integral membrane protein</fullName>
    </recommendedName>
</protein>
<gene>
    <name evidence="2" type="ORF">R2D22_21010</name>
</gene>
<evidence type="ECO:0008006" key="4">
    <source>
        <dbReference type="Google" id="ProtNLM"/>
    </source>
</evidence>
<reference evidence="2 3" key="1">
    <citation type="submission" date="2023-10" db="EMBL/GenBank/DDBJ databases">
        <title>The genome sequence of Streptomyces sp. HUAS YS2.</title>
        <authorList>
            <person name="Mo P."/>
        </authorList>
    </citation>
    <scope>NUCLEOTIDE SEQUENCE [LARGE SCALE GENOMIC DNA]</scope>
    <source>
        <strain evidence="2 3">HUAS YS2</strain>
    </source>
</reference>
<organism evidence="2 3">
    <name type="scientific">Streptomyces solicathayae</name>
    <dbReference type="NCBI Taxonomy" id="3081768"/>
    <lineage>
        <taxon>Bacteria</taxon>
        <taxon>Bacillati</taxon>
        <taxon>Actinomycetota</taxon>
        <taxon>Actinomycetes</taxon>
        <taxon>Kitasatosporales</taxon>
        <taxon>Streptomycetaceae</taxon>
        <taxon>Streptomyces</taxon>
    </lineage>
</organism>
<name>A0ABZ0LY74_9ACTN</name>
<evidence type="ECO:0000313" key="2">
    <source>
        <dbReference type="EMBL" id="WOX23729.1"/>
    </source>
</evidence>
<feature type="transmembrane region" description="Helical" evidence="1">
    <location>
        <begin position="71"/>
        <end position="91"/>
    </location>
</feature>
<keyword evidence="1" id="KW-0812">Transmembrane</keyword>
<proteinExistence type="predicted"/>
<accession>A0ABZ0LY74</accession>
<sequence>MTGYLVGGVLIAFAVALAVGGAVELLTGWIHPWERPNVIRPVPHGIGLLLVGSGLCRPASVVTFAPTGDTLPLLLAAGAVPFLAGTGLVVVSRVPA</sequence>
<feature type="transmembrane region" description="Helical" evidence="1">
    <location>
        <begin position="6"/>
        <end position="30"/>
    </location>
</feature>
<keyword evidence="3" id="KW-1185">Reference proteome</keyword>
<keyword evidence="1" id="KW-0472">Membrane</keyword>
<evidence type="ECO:0000313" key="3">
    <source>
        <dbReference type="Proteomes" id="UP001301731"/>
    </source>
</evidence>
<dbReference type="RefSeq" id="WP_318105873.1">
    <property type="nucleotide sequence ID" value="NZ_CP137573.1"/>
</dbReference>
<dbReference type="EMBL" id="CP137573">
    <property type="protein sequence ID" value="WOX23729.1"/>
    <property type="molecule type" value="Genomic_DNA"/>
</dbReference>
<keyword evidence="1" id="KW-1133">Transmembrane helix</keyword>
<evidence type="ECO:0000256" key="1">
    <source>
        <dbReference type="SAM" id="Phobius"/>
    </source>
</evidence>